<comment type="cofactor">
    <cofactor evidence="1">
        <name>Zn(2+)</name>
        <dbReference type="ChEBI" id="CHEBI:29105"/>
    </cofactor>
</comment>
<evidence type="ECO:0000256" key="4">
    <source>
        <dbReference type="ARBA" id="ARBA00012982"/>
    </source>
</evidence>
<proteinExistence type="inferred from homology"/>
<gene>
    <name evidence="11" type="ORF">KIH39_25365</name>
</gene>
<keyword evidence="6" id="KW-0479">Metal-binding</keyword>
<dbReference type="PANTHER" id="PTHR12589:SF7">
    <property type="entry name" value="6-PYRUVOYL TETRAHYDROBIOPTERIN SYNTHASE"/>
    <property type="match status" value="1"/>
</dbReference>
<keyword evidence="8" id="KW-0456">Lyase</keyword>
<accession>A0A8E6EV14</accession>
<evidence type="ECO:0000256" key="9">
    <source>
        <dbReference type="ARBA" id="ARBA00031449"/>
    </source>
</evidence>
<name>A0A8E6EV14_9BACT</name>
<dbReference type="EMBL" id="CP074694">
    <property type="protein sequence ID" value="QVL32125.1"/>
    <property type="molecule type" value="Genomic_DNA"/>
</dbReference>
<dbReference type="Pfam" id="PF01242">
    <property type="entry name" value="PTPS"/>
    <property type="match status" value="1"/>
</dbReference>
<dbReference type="AlphaFoldDB" id="A0A8E6EV14"/>
<dbReference type="PANTHER" id="PTHR12589">
    <property type="entry name" value="PYRUVOYL TETRAHYDROBIOPTERIN SYNTHASE"/>
    <property type="match status" value="1"/>
</dbReference>
<evidence type="ECO:0000256" key="3">
    <source>
        <dbReference type="ARBA" id="ARBA00008900"/>
    </source>
</evidence>
<dbReference type="InterPro" id="IPR038418">
    <property type="entry name" value="6-PTP_synth/QueD_sf"/>
</dbReference>
<comment type="pathway">
    <text evidence="2">Purine metabolism; 7-cyano-7-deazaguanine biosynthesis.</text>
</comment>
<dbReference type="Gene3D" id="3.30.479.10">
    <property type="entry name" value="6-pyruvoyl tetrahydropterin synthase/QueD"/>
    <property type="match status" value="1"/>
</dbReference>
<comment type="catalytic activity">
    <reaction evidence="10">
        <text>7,8-dihydroneopterin 3'-triphosphate + H2O = 6-carboxy-5,6,7,8-tetrahydropterin + triphosphate + acetaldehyde + 2 H(+)</text>
        <dbReference type="Rhea" id="RHEA:27966"/>
        <dbReference type="ChEBI" id="CHEBI:15343"/>
        <dbReference type="ChEBI" id="CHEBI:15377"/>
        <dbReference type="ChEBI" id="CHEBI:15378"/>
        <dbReference type="ChEBI" id="CHEBI:18036"/>
        <dbReference type="ChEBI" id="CHEBI:58462"/>
        <dbReference type="ChEBI" id="CHEBI:61032"/>
        <dbReference type="EC" id="4.1.2.50"/>
    </reaction>
</comment>
<dbReference type="Proteomes" id="UP000676194">
    <property type="component" value="Chromosome"/>
</dbReference>
<dbReference type="GO" id="GO:0046872">
    <property type="term" value="F:metal ion binding"/>
    <property type="evidence" value="ECO:0007669"/>
    <property type="project" value="UniProtKB-KW"/>
</dbReference>
<evidence type="ECO:0000256" key="1">
    <source>
        <dbReference type="ARBA" id="ARBA00001947"/>
    </source>
</evidence>
<dbReference type="InterPro" id="IPR007115">
    <property type="entry name" value="6-PTP_synth/QueD"/>
</dbReference>
<keyword evidence="12" id="KW-1185">Reference proteome</keyword>
<organism evidence="11 12">
    <name type="scientific">Telmatocola sphagniphila</name>
    <dbReference type="NCBI Taxonomy" id="1123043"/>
    <lineage>
        <taxon>Bacteria</taxon>
        <taxon>Pseudomonadati</taxon>
        <taxon>Planctomycetota</taxon>
        <taxon>Planctomycetia</taxon>
        <taxon>Gemmatales</taxon>
        <taxon>Gemmataceae</taxon>
    </lineage>
</organism>
<evidence type="ECO:0000256" key="7">
    <source>
        <dbReference type="ARBA" id="ARBA00022833"/>
    </source>
</evidence>
<dbReference type="SUPFAM" id="SSF55620">
    <property type="entry name" value="Tetrahydrobiopterin biosynthesis enzymes-like"/>
    <property type="match status" value="1"/>
</dbReference>
<protein>
    <recommendedName>
        <fullName evidence="5">6-carboxy-5,6,7,8-tetrahydropterin synthase</fullName>
        <ecNumber evidence="4">4.1.2.50</ecNumber>
    </recommendedName>
    <alternativeName>
        <fullName evidence="9">Queuosine biosynthesis protein QueD</fullName>
    </alternativeName>
</protein>
<reference evidence="11" key="1">
    <citation type="submission" date="2021-05" db="EMBL/GenBank/DDBJ databases">
        <title>Complete genome sequence of the cellulolytic planctomycete Telmatocola sphagniphila SP2T and characterization of the first cellulase from planctomycetes.</title>
        <authorList>
            <person name="Rakitin A.L."/>
            <person name="Beletsky A.V."/>
            <person name="Naumoff D.G."/>
            <person name="Kulichevskaya I.S."/>
            <person name="Mardanov A.V."/>
            <person name="Ravin N.V."/>
            <person name="Dedysh S.N."/>
        </authorList>
    </citation>
    <scope>NUCLEOTIDE SEQUENCE</scope>
    <source>
        <strain evidence="11">SP2T</strain>
    </source>
</reference>
<dbReference type="EC" id="4.1.2.50" evidence="4"/>
<evidence type="ECO:0000313" key="11">
    <source>
        <dbReference type="EMBL" id="QVL32125.1"/>
    </source>
</evidence>
<evidence type="ECO:0000256" key="8">
    <source>
        <dbReference type="ARBA" id="ARBA00023239"/>
    </source>
</evidence>
<evidence type="ECO:0000256" key="2">
    <source>
        <dbReference type="ARBA" id="ARBA00005061"/>
    </source>
</evidence>
<dbReference type="UniPathway" id="UPA00391"/>
<evidence type="ECO:0000256" key="5">
    <source>
        <dbReference type="ARBA" id="ARBA00018141"/>
    </source>
</evidence>
<comment type="similarity">
    <text evidence="3">Belongs to the PTPS family. QueD subfamily.</text>
</comment>
<dbReference type="GO" id="GO:0070497">
    <property type="term" value="F:6-carboxytetrahydropterin synthase activity"/>
    <property type="evidence" value="ECO:0007669"/>
    <property type="project" value="UniProtKB-EC"/>
</dbReference>
<dbReference type="KEGG" id="tsph:KIH39_25365"/>
<evidence type="ECO:0000256" key="10">
    <source>
        <dbReference type="ARBA" id="ARBA00048807"/>
    </source>
</evidence>
<keyword evidence="7" id="KW-0862">Zinc</keyword>
<sequence>MYRVARELEFCFGHRLPEYDGKCRNIHGHNAKAVITLEVEVLDKLGLGTDFVQIKRIVGTWLDQHLDHKLILNESDPYVAEFQKMGIPLVLLPVNPTTENMAKYIFDYAKLQGLPVAEVTLWETPYSYATYRPGN</sequence>
<dbReference type="RefSeq" id="WP_213496783.1">
    <property type="nucleotide sequence ID" value="NZ_CP074694.1"/>
</dbReference>
<evidence type="ECO:0000256" key="6">
    <source>
        <dbReference type="ARBA" id="ARBA00022723"/>
    </source>
</evidence>
<evidence type="ECO:0000313" key="12">
    <source>
        <dbReference type="Proteomes" id="UP000676194"/>
    </source>
</evidence>